<keyword evidence="6" id="KW-1185">Reference proteome</keyword>
<evidence type="ECO:0000256" key="1">
    <source>
        <dbReference type="ARBA" id="ARBA00004257"/>
    </source>
</evidence>
<dbReference type="InterPro" id="IPR012936">
    <property type="entry name" value="Erv_C"/>
</dbReference>
<dbReference type="InParanoid" id="A0A482WYH2"/>
<evidence type="ECO:0000256" key="2">
    <source>
        <dbReference type="ARBA" id="ARBA00005648"/>
    </source>
</evidence>
<gene>
    <name evidence="5" type="ORF">LSTR_LSTR016218</name>
</gene>
<accession>A0A482WYH2</accession>
<evidence type="ECO:0000256" key="3">
    <source>
        <dbReference type="ARBA" id="ARBA00040493"/>
    </source>
</evidence>
<dbReference type="OrthoDB" id="270930at2759"/>
<proteinExistence type="inferred from homology"/>
<dbReference type="STRING" id="195883.A0A482WYH2"/>
<organism evidence="5 6">
    <name type="scientific">Laodelphax striatellus</name>
    <name type="common">Small brown planthopper</name>
    <name type="synonym">Delphax striatella</name>
    <dbReference type="NCBI Taxonomy" id="195883"/>
    <lineage>
        <taxon>Eukaryota</taxon>
        <taxon>Metazoa</taxon>
        <taxon>Ecdysozoa</taxon>
        <taxon>Arthropoda</taxon>
        <taxon>Hexapoda</taxon>
        <taxon>Insecta</taxon>
        <taxon>Pterygota</taxon>
        <taxon>Neoptera</taxon>
        <taxon>Paraneoptera</taxon>
        <taxon>Hemiptera</taxon>
        <taxon>Auchenorrhyncha</taxon>
        <taxon>Fulgoroidea</taxon>
        <taxon>Delphacidae</taxon>
        <taxon>Criomorphinae</taxon>
        <taxon>Laodelphax</taxon>
    </lineage>
</organism>
<dbReference type="GO" id="GO:0006888">
    <property type="term" value="P:endoplasmic reticulum to Golgi vesicle-mediated transport"/>
    <property type="evidence" value="ECO:0007669"/>
    <property type="project" value="TreeGrafter"/>
</dbReference>
<evidence type="ECO:0000313" key="5">
    <source>
        <dbReference type="EMBL" id="RZF38382.1"/>
    </source>
</evidence>
<comment type="subcellular location">
    <subcellularLocation>
        <location evidence="1">Golgi apparatus</location>
        <location evidence="1">cis-Golgi network membrane</location>
        <topology evidence="1">Multi-pass membrane protein</topology>
    </subcellularLocation>
</comment>
<dbReference type="GO" id="GO:0030134">
    <property type="term" value="C:COPII-coated ER to Golgi transport vesicle"/>
    <property type="evidence" value="ECO:0007669"/>
    <property type="project" value="TreeGrafter"/>
</dbReference>
<name>A0A482WYH2_LAOST</name>
<dbReference type="Pfam" id="PF07970">
    <property type="entry name" value="COPIIcoated_ERV"/>
    <property type="match status" value="1"/>
</dbReference>
<feature type="domain" description="Endoplasmic reticulum vesicle transporter C-terminal" evidence="4">
    <location>
        <begin position="18"/>
        <end position="144"/>
    </location>
</feature>
<dbReference type="InterPro" id="IPR045888">
    <property type="entry name" value="Erv"/>
</dbReference>
<comment type="similarity">
    <text evidence="2">Belongs to the ERGIC family.</text>
</comment>
<sequence>MKKPVNDTAVDVVKCGSCYGAENEALNITCCNTCEDVKEAYRRRKWMQPNLDTIEQCKSLHDPEKIKNAFNEGCHIYGFMEVNRVGGSFHVAPGQSFTINHVHVHDVQPFSSSSFNTSHKIRHLSFGENKIVGKINPLDDTESIADEGKKSL</sequence>
<dbReference type="GO" id="GO:0006890">
    <property type="term" value="P:retrograde vesicle-mediated transport, Golgi to endoplasmic reticulum"/>
    <property type="evidence" value="ECO:0007669"/>
    <property type="project" value="TreeGrafter"/>
</dbReference>
<dbReference type="GO" id="GO:0005789">
    <property type="term" value="C:endoplasmic reticulum membrane"/>
    <property type="evidence" value="ECO:0007669"/>
    <property type="project" value="TreeGrafter"/>
</dbReference>
<evidence type="ECO:0000313" key="6">
    <source>
        <dbReference type="Proteomes" id="UP000291343"/>
    </source>
</evidence>
<dbReference type="PANTHER" id="PTHR10984:SF25">
    <property type="entry name" value="ENDOPLASMIC RETICULUM-GOLGI INTERMEDIATE COMPARTMENT PROTEIN 3"/>
    <property type="match status" value="1"/>
</dbReference>
<dbReference type="Proteomes" id="UP000291343">
    <property type="component" value="Unassembled WGS sequence"/>
</dbReference>
<comment type="caution">
    <text evidence="5">The sequence shown here is derived from an EMBL/GenBank/DDBJ whole genome shotgun (WGS) entry which is preliminary data.</text>
</comment>
<reference evidence="5 6" key="1">
    <citation type="journal article" date="2017" name="Gigascience">
        <title>Genome sequence of the small brown planthopper, Laodelphax striatellus.</title>
        <authorList>
            <person name="Zhu J."/>
            <person name="Jiang F."/>
            <person name="Wang X."/>
            <person name="Yang P."/>
            <person name="Bao Y."/>
            <person name="Zhao W."/>
            <person name="Wang W."/>
            <person name="Lu H."/>
            <person name="Wang Q."/>
            <person name="Cui N."/>
            <person name="Li J."/>
            <person name="Chen X."/>
            <person name="Luo L."/>
            <person name="Yu J."/>
            <person name="Kang L."/>
            <person name="Cui F."/>
        </authorList>
    </citation>
    <scope>NUCLEOTIDE SEQUENCE [LARGE SCALE GENOMIC DNA]</scope>
    <source>
        <strain evidence="5">Lst14</strain>
    </source>
</reference>
<dbReference type="GO" id="GO:0000139">
    <property type="term" value="C:Golgi membrane"/>
    <property type="evidence" value="ECO:0007669"/>
    <property type="project" value="TreeGrafter"/>
</dbReference>
<evidence type="ECO:0000259" key="4">
    <source>
        <dbReference type="Pfam" id="PF07970"/>
    </source>
</evidence>
<dbReference type="AlphaFoldDB" id="A0A482WYH2"/>
<dbReference type="PANTHER" id="PTHR10984">
    <property type="entry name" value="ENDOPLASMIC RETICULUM-GOLGI INTERMEDIATE COMPARTMENT PROTEIN"/>
    <property type="match status" value="1"/>
</dbReference>
<dbReference type="EMBL" id="QKKF02022389">
    <property type="protein sequence ID" value="RZF38382.1"/>
    <property type="molecule type" value="Genomic_DNA"/>
</dbReference>
<protein>
    <recommendedName>
        <fullName evidence="3">Endoplasmic reticulum-Golgi intermediate compartment protein 3</fullName>
    </recommendedName>
</protein>